<keyword evidence="8" id="KW-0503">Monooxygenase</keyword>
<dbReference type="InterPro" id="IPR001128">
    <property type="entry name" value="Cyt_P450"/>
</dbReference>
<sequence>MAASITDTQCYYCILVILSSISTLSIRTLLNKATKLNLHLPPSPPSLPIIGHLHLITNPLYLFFNELSSKYGPIIFLQFGASRQLLVSPASIAAEICKTHDLNFASRPTFAVDYEKLPYVGSTFINAPYGDYWKFIKKLCITKLLGPHSLGASRGIRKEELHCFLQKILDSAASMKPVNAGLELFKITNNTICRMIMSTRCSDKDDEAEKCHKLVQYTFELAVKMSIGEVLGPFKWLGFWFYGKQAKDVFKSFDDLIENILKEHEARTEGNNSEDSKHKDPVDILLGIYNDKQSEFKLNRIQIKAFILDLFIAAMDTTANAMQWAVAELINHPIVFKKVREEIASVVGYSRLVDESDIPNLPYFQAVMKEILRLHPTATIIPRQSHEHCKIHCFDIPEKTSVLINLYAVMRDPNVWDDPNEFKPERFLISKEREKALMMTTKLIKDY</sequence>
<evidence type="ECO:0000256" key="8">
    <source>
        <dbReference type="ARBA" id="ARBA00023033"/>
    </source>
</evidence>
<evidence type="ECO:0008006" key="13">
    <source>
        <dbReference type="Google" id="ProtNLM"/>
    </source>
</evidence>
<comment type="subcellular location">
    <subcellularLocation>
        <location evidence="2">Membrane</location>
    </subcellularLocation>
</comment>
<dbReference type="PANTHER" id="PTHR47943">
    <property type="entry name" value="CYTOCHROME P450 93A3-LIKE"/>
    <property type="match status" value="1"/>
</dbReference>
<reference evidence="11 12" key="1">
    <citation type="submission" date="2024-11" db="EMBL/GenBank/DDBJ databases">
        <title>A near-complete genome assembly of Cinchona calisaya.</title>
        <authorList>
            <person name="Lian D.C."/>
            <person name="Zhao X.W."/>
            <person name="Wei L."/>
        </authorList>
    </citation>
    <scope>NUCLEOTIDE SEQUENCE [LARGE SCALE GENOMIC DNA]</scope>
    <source>
        <tissue evidence="11">Nenye</tissue>
    </source>
</reference>
<evidence type="ECO:0000256" key="9">
    <source>
        <dbReference type="ARBA" id="ARBA00023136"/>
    </source>
</evidence>
<feature type="transmembrane region" description="Helical" evidence="10">
    <location>
        <begin position="12"/>
        <end position="30"/>
    </location>
</feature>
<comment type="cofactor">
    <cofactor evidence="1">
        <name>heme</name>
        <dbReference type="ChEBI" id="CHEBI:30413"/>
    </cofactor>
</comment>
<dbReference type="EMBL" id="JBJUIK010000001">
    <property type="protein sequence ID" value="KAL3537355.1"/>
    <property type="molecule type" value="Genomic_DNA"/>
</dbReference>
<dbReference type="Proteomes" id="UP001630127">
    <property type="component" value="Unassembled WGS sequence"/>
</dbReference>
<proteinExistence type="inferred from homology"/>
<evidence type="ECO:0000256" key="3">
    <source>
        <dbReference type="ARBA" id="ARBA00010617"/>
    </source>
</evidence>
<comment type="caution">
    <text evidence="11">The sequence shown here is derived from an EMBL/GenBank/DDBJ whole genome shotgun (WGS) entry which is preliminary data.</text>
</comment>
<evidence type="ECO:0000313" key="12">
    <source>
        <dbReference type="Proteomes" id="UP001630127"/>
    </source>
</evidence>
<dbReference type="PRINTS" id="PR00463">
    <property type="entry name" value="EP450I"/>
</dbReference>
<evidence type="ECO:0000256" key="2">
    <source>
        <dbReference type="ARBA" id="ARBA00004370"/>
    </source>
</evidence>
<evidence type="ECO:0000256" key="5">
    <source>
        <dbReference type="ARBA" id="ARBA00022723"/>
    </source>
</evidence>
<dbReference type="Pfam" id="PF00067">
    <property type="entry name" value="p450"/>
    <property type="match status" value="1"/>
</dbReference>
<keyword evidence="4" id="KW-0349">Heme</keyword>
<dbReference type="SUPFAM" id="SSF48264">
    <property type="entry name" value="Cytochrome P450"/>
    <property type="match status" value="1"/>
</dbReference>
<keyword evidence="6" id="KW-0560">Oxidoreductase</keyword>
<evidence type="ECO:0000313" key="11">
    <source>
        <dbReference type="EMBL" id="KAL3537355.1"/>
    </source>
</evidence>
<evidence type="ECO:0000256" key="6">
    <source>
        <dbReference type="ARBA" id="ARBA00023002"/>
    </source>
</evidence>
<keyword evidence="7" id="KW-0408">Iron</keyword>
<evidence type="ECO:0000256" key="10">
    <source>
        <dbReference type="SAM" id="Phobius"/>
    </source>
</evidence>
<dbReference type="InterPro" id="IPR036396">
    <property type="entry name" value="Cyt_P450_sf"/>
</dbReference>
<protein>
    <recommendedName>
        <fullName evidence="13">Cytochrome P450</fullName>
    </recommendedName>
</protein>
<dbReference type="PANTHER" id="PTHR47943:SF8">
    <property type="entry name" value="CYTOCHROME P450"/>
    <property type="match status" value="1"/>
</dbReference>
<gene>
    <name evidence="11" type="ORF">ACH5RR_000721</name>
</gene>
<dbReference type="GO" id="GO:0016020">
    <property type="term" value="C:membrane"/>
    <property type="evidence" value="ECO:0007669"/>
    <property type="project" value="UniProtKB-SubCell"/>
</dbReference>
<dbReference type="InterPro" id="IPR002401">
    <property type="entry name" value="Cyt_P450_E_grp-I"/>
</dbReference>
<keyword evidence="10" id="KW-0812">Transmembrane</keyword>
<keyword evidence="12" id="KW-1185">Reference proteome</keyword>
<comment type="similarity">
    <text evidence="3">Belongs to the cytochrome P450 family.</text>
</comment>
<dbReference type="AlphaFoldDB" id="A0ABD3B1F0"/>
<evidence type="ECO:0000256" key="1">
    <source>
        <dbReference type="ARBA" id="ARBA00001971"/>
    </source>
</evidence>
<dbReference type="PRINTS" id="PR00385">
    <property type="entry name" value="P450"/>
</dbReference>
<organism evidence="11 12">
    <name type="scientific">Cinchona calisaya</name>
    <dbReference type="NCBI Taxonomy" id="153742"/>
    <lineage>
        <taxon>Eukaryota</taxon>
        <taxon>Viridiplantae</taxon>
        <taxon>Streptophyta</taxon>
        <taxon>Embryophyta</taxon>
        <taxon>Tracheophyta</taxon>
        <taxon>Spermatophyta</taxon>
        <taxon>Magnoliopsida</taxon>
        <taxon>eudicotyledons</taxon>
        <taxon>Gunneridae</taxon>
        <taxon>Pentapetalae</taxon>
        <taxon>asterids</taxon>
        <taxon>lamiids</taxon>
        <taxon>Gentianales</taxon>
        <taxon>Rubiaceae</taxon>
        <taxon>Cinchonoideae</taxon>
        <taxon>Cinchoneae</taxon>
        <taxon>Cinchona</taxon>
    </lineage>
</organism>
<name>A0ABD3B1F0_9GENT</name>
<evidence type="ECO:0000256" key="4">
    <source>
        <dbReference type="ARBA" id="ARBA00022617"/>
    </source>
</evidence>
<keyword evidence="9 10" id="KW-0472">Membrane</keyword>
<evidence type="ECO:0000256" key="7">
    <source>
        <dbReference type="ARBA" id="ARBA00023004"/>
    </source>
</evidence>
<keyword evidence="10" id="KW-1133">Transmembrane helix</keyword>
<accession>A0ABD3B1F0</accession>
<keyword evidence="5" id="KW-0479">Metal-binding</keyword>
<dbReference type="GO" id="GO:0046872">
    <property type="term" value="F:metal ion binding"/>
    <property type="evidence" value="ECO:0007669"/>
    <property type="project" value="UniProtKB-KW"/>
</dbReference>
<dbReference type="GO" id="GO:0004497">
    <property type="term" value="F:monooxygenase activity"/>
    <property type="evidence" value="ECO:0007669"/>
    <property type="project" value="UniProtKB-KW"/>
</dbReference>
<dbReference type="Gene3D" id="1.10.630.10">
    <property type="entry name" value="Cytochrome P450"/>
    <property type="match status" value="1"/>
</dbReference>